<evidence type="ECO:0000256" key="4">
    <source>
        <dbReference type="ARBA" id="ARBA00022989"/>
    </source>
</evidence>
<feature type="transmembrane region" description="Helical" evidence="6">
    <location>
        <begin position="36"/>
        <end position="56"/>
    </location>
</feature>
<keyword evidence="2 6" id="KW-0812">Transmembrane</keyword>
<dbReference type="PANTHER" id="PTHR30071:SF1">
    <property type="entry name" value="CYTOCHROME B_B6 PROTEIN-RELATED"/>
    <property type="match status" value="1"/>
</dbReference>
<feature type="transmembrane region" description="Helical" evidence="6">
    <location>
        <begin position="215"/>
        <end position="233"/>
    </location>
</feature>
<feature type="transmembrane region" description="Helical" evidence="6">
    <location>
        <begin position="68"/>
        <end position="85"/>
    </location>
</feature>
<feature type="transmembrane region" description="Helical" evidence="6">
    <location>
        <begin position="92"/>
        <end position="112"/>
    </location>
</feature>
<gene>
    <name evidence="8" type="primary">ccsA</name>
    <name evidence="8" type="ORF">PPG34_18040</name>
</gene>
<evidence type="ECO:0000259" key="7">
    <source>
        <dbReference type="Pfam" id="PF01578"/>
    </source>
</evidence>
<dbReference type="PANTHER" id="PTHR30071">
    <property type="entry name" value="HEME EXPORTER PROTEIN C"/>
    <property type="match status" value="1"/>
</dbReference>
<feature type="domain" description="Cytochrome c assembly protein" evidence="7">
    <location>
        <begin position="64"/>
        <end position="260"/>
    </location>
</feature>
<keyword evidence="9" id="KW-1185">Reference proteome</keyword>
<feature type="transmembrane region" description="Helical" evidence="6">
    <location>
        <begin position="240"/>
        <end position="260"/>
    </location>
</feature>
<name>A0ABU3KCT4_9BACT</name>
<comment type="caution">
    <text evidence="8">The sequence shown here is derived from an EMBL/GenBank/DDBJ whole genome shotgun (WGS) entry which is preliminary data.</text>
</comment>
<accession>A0ABU3KCT4</accession>
<evidence type="ECO:0000256" key="5">
    <source>
        <dbReference type="ARBA" id="ARBA00023136"/>
    </source>
</evidence>
<feature type="transmembrane region" description="Helical" evidence="6">
    <location>
        <begin position="124"/>
        <end position="149"/>
    </location>
</feature>
<feature type="transmembrane region" description="Helical" evidence="6">
    <location>
        <begin position="6"/>
        <end position="24"/>
    </location>
</feature>
<keyword evidence="3" id="KW-0201">Cytochrome c-type biogenesis</keyword>
<evidence type="ECO:0000256" key="6">
    <source>
        <dbReference type="SAM" id="Phobius"/>
    </source>
</evidence>
<dbReference type="EMBL" id="JAQOUE010000002">
    <property type="protein sequence ID" value="MDT7044257.1"/>
    <property type="molecule type" value="Genomic_DNA"/>
</dbReference>
<dbReference type="InterPro" id="IPR045062">
    <property type="entry name" value="Cyt_c_biogenesis_CcsA/CcmC"/>
</dbReference>
<evidence type="ECO:0000256" key="2">
    <source>
        <dbReference type="ARBA" id="ARBA00022692"/>
    </source>
</evidence>
<dbReference type="Pfam" id="PF01578">
    <property type="entry name" value="Cytochrom_C_asm"/>
    <property type="match status" value="1"/>
</dbReference>
<evidence type="ECO:0000256" key="1">
    <source>
        <dbReference type="ARBA" id="ARBA00004141"/>
    </source>
</evidence>
<proteinExistence type="predicted"/>
<reference evidence="8 9" key="1">
    <citation type="journal article" date="2023" name="ISME J.">
        <title>Cultivation and genomic characterization of novel and ubiquitous marine nitrite-oxidizing bacteria from the Nitrospirales.</title>
        <authorList>
            <person name="Mueller A.J."/>
            <person name="Daebeler A."/>
            <person name="Herbold C.W."/>
            <person name="Kirkegaard R.H."/>
            <person name="Daims H."/>
        </authorList>
    </citation>
    <scope>NUCLEOTIDE SEQUENCE [LARGE SCALE GENOMIC DNA]</scope>
    <source>
        <strain evidence="8 9">EB</strain>
    </source>
</reference>
<sequence length="268" mass="29411">MTVVFFQITLGLYFLGTVSFLICLVRRSDLLAKMAVGMTGLGFLTHTLALALQLWSGDELKWVTFPKALSFFSWSLVLVFLGAAIRPHLQVLGSFILPLAFLSLVSTAILPAEAPVLHPMFQAVWVHVTLSMLGTVGFAVAFVAGLMYLMQERLLKSKQFNVLFFKLPPLDFLDMLNQRSILLGFPFLTLGILTGAISAQITVGAYLSWNPEQTWAMVTWVFYLIVLLGRVTGGWRAKKAAYLTVVGFAGVLLTFLGVILKSSGTPVS</sequence>
<evidence type="ECO:0000256" key="3">
    <source>
        <dbReference type="ARBA" id="ARBA00022748"/>
    </source>
</evidence>
<keyword evidence="5 6" id="KW-0472">Membrane</keyword>
<organism evidence="8 9">
    <name type="scientific">Candidatus Nitronereus thalassa</name>
    <dbReference type="NCBI Taxonomy" id="3020898"/>
    <lineage>
        <taxon>Bacteria</taxon>
        <taxon>Pseudomonadati</taxon>
        <taxon>Nitrospirota</taxon>
        <taxon>Nitrospiria</taxon>
        <taxon>Nitrospirales</taxon>
        <taxon>Nitrospiraceae</taxon>
        <taxon>Candidatus Nitronereus</taxon>
    </lineage>
</organism>
<dbReference type="InterPro" id="IPR002541">
    <property type="entry name" value="Cyt_c_assembly"/>
</dbReference>
<evidence type="ECO:0000313" key="8">
    <source>
        <dbReference type="EMBL" id="MDT7044257.1"/>
    </source>
</evidence>
<dbReference type="RefSeq" id="WP_313834842.1">
    <property type="nucleotide sequence ID" value="NZ_JAQOUE010000002.1"/>
</dbReference>
<comment type="subcellular location">
    <subcellularLocation>
        <location evidence="1">Membrane</location>
        <topology evidence="1">Multi-pass membrane protein</topology>
    </subcellularLocation>
</comment>
<dbReference type="Proteomes" id="UP001250932">
    <property type="component" value="Unassembled WGS sequence"/>
</dbReference>
<feature type="transmembrane region" description="Helical" evidence="6">
    <location>
        <begin position="181"/>
        <end position="209"/>
    </location>
</feature>
<protein>
    <submittedName>
        <fullName evidence="8">Cytochrome c biogenesis protein CcsA</fullName>
    </submittedName>
</protein>
<keyword evidence="4 6" id="KW-1133">Transmembrane helix</keyword>
<evidence type="ECO:0000313" key="9">
    <source>
        <dbReference type="Proteomes" id="UP001250932"/>
    </source>
</evidence>